<keyword evidence="3" id="KW-1185">Reference proteome</keyword>
<dbReference type="AlphaFoldDB" id="A0A1Y1X8A3"/>
<evidence type="ECO:0000313" key="3">
    <source>
        <dbReference type="Proteomes" id="UP000193498"/>
    </source>
</evidence>
<feature type="compositionally biased region" description="Basic and acidic residues" evidence="1">
    <location>
        <begin position="77"/>
        <end position="89"/>
    </location>
</feature>
<reference evidence="2 3" key="1">
    <citation type="submission" date="2016-07" db="EMBL/GenBank/DDBJ databases">
        <title>Pervasive Adenine N6-methylation of Active Genes in Fungi.</title>
        <authorList>
            <consortium name="DOE Joint Genome Institute"/>
            <person name="Mondo S.J."/>
            <person name="Dannebaum R.O."/>
            <person name="Kuo R.C."/>
            <person name="Labutti K."/>
            <person name="Haridas S."/>
            <person name="Kuo A."/>
            <person name="Salamov A."/>
            <person name="Ahrendt S.R."/>
            <person name="Lipzen A."/>
            <person name="Sullivan W."/>
            <person name="Andreopoulos W.B."/>
            <person name="Clum A."/>
            <person name="Lindquist E."/>
            <person name="Daum C."/>
            <person name="Ramamoorthy G.K."/>
            <person name="Gryganskyi A."/>
            <person name="Culley D."/>
            <person name="Magnuson J.K."/>
            <person name="James T.Y."/>
            <person name="O'Malley M.A."/>
            <person name="Stajich J.E."/>
            <person name="Spatafora J.W."/>
            <person name="Visel A."/>
            <person name="Grigoriev I.V."/>
        </authorList>
    </citation>
    <scope>NUCLEOTIDE SEQUENCE [LARGE SCALE GENOMIC DNA]</scope>
    <source>
        <strain evidence="2 3">CBS 931.73</strain>
    </source>
</reference>
<name>A0A1Y1X8A3_9FUNG</name>
<evidence type="ECO:0000256" key="1">
    <source>
        <dbReference type="SAM" id="MobiDB-lite"/>
    </source>
</evidence>
<organism evidence="2 3">
    <name type="scientific">Basidiobolus meristosporus CBS 931.73</name>
    <dbReference type="NCBI Taxonomy" id="1314790"/>
    <lineage>
        <taxon>Eukaryota</taxon>
        <taxon>Fungi</taxon>
        <taxon>Fungi incertae sedis</taxon>
        <taxon>Zoopagomycota</taxon>
        <taxon>Entomophthoromycotina</taxon>
        <taxon>Basidiobolomycetes</taxon>
        <taxon>Basidiobolales</taxon>
        <taxon>Basidiobolaceae</taxon>
        <taxon>Basidiobolus</taxon>
    </lineage>
</organism>
<dbReference type="Proteomes" id="UP000193498">
    <property type="component" value="Unassembled WGS sequence"/>
</dbReference>
<feature type="region of interest" description="Disordered" evidence="1">
    <location>
        <begin position="77"/>
        <end position="96"/>
    </location>
</feature>
<dbReference type="OrthoDB" id="2272836at2759"/>
<dbReference type="InParanoid" id="A0A1Y1X8A3"/>
<accession>A0A1Y1X8A3</accession>
<gene>
    <name evidence="2" type="ORF">K493DRAFT_320627</name>
</gene>
<proteinExistence type="predicted"/>
<sequence length="176" mass="20236">MCLINFPPYETSTLPSDFIQSNPQSGVSVSLREIIDRFANKPDIMDLLLKAKIEEDRRLTEQYRCQVELAHEEMKQRELENLDQQRESDSPPVPEGDSFVDNLLSNLELDLDFLERAEPNLLDNAPVSQLKRKAAVDLCNTFLSLSGEEPAPRKVRVQHATKKKSPQQKFMQRIKL</sequence>
<evidence type="ECO:0000313" key="2">
    <source>
        <dbReference type="EMBL" id="ORX81574.1"/>
    </source>
</evidence>
<protein>
    <submittedName>
        <fullName evidence="2">Uncharacterized protein</fullName>
    </submittedName>
</protein>
<dbReference type="EMBL" id="MCFE01000697">
    <property type="protein sequence ID" value="ORX81574.1"/>
    <property type="molecule type" value="Genomic_DNA"/>
</dbReference>
<comment type="caution">
    <text evidence="2">The sequence shown here is derived from an EMBL/GenBank/DDBJ whole genome shotgun (WGS) entry which is preliminary data.</text>
</comment>